<evidence type="ECO:0000313" key="2">
    <source>
        <dbReference type="EMBL" id="BAB39956.1"/>
    </source>
</evidence>
<dbReference type="EMBL" id="AP003631">
    <property type="protein sequence ID" value="BAB64216.1"/>
    <property type="molecule type" value="Genomic_DNA"/>
</dbReference>
<reference evidence="2" key="1">
    <citation type="submission" date="2000-12" db="EMBL/GenBank/DDBJ databases">
        <title>Oryza sativa nipponbare(GA3) genomic DNA, chromosome 1, BAC clone:OSJNBa0004B13.</title>
        <authorList>
            <person name="Sasaki T."/>
            <person name="Matsumoto T."/>
            <person name="Yamamoto K."/>
        </authorList>
    </citation>
    <scope>NUCLEOTIDE SEQUENCE</scope>
</reference>
<proteinExistence type="predicted"/>
<organism evidence="2">
    <name type="scientific">Oryza sativa subsp. japonica</name>
    <name type="common">Rice</name>
    <dbReference type="NCBI Taxonomy" id="39947"/>
    <lineage>
        <taxon>Eukaryota</taxon>
        <taxon>Viridiplantae</taxon>
        <taxon>Streptophyta</taxon>
        <taxon>Embryophyta</taxon>
        <taxon>Tracheophyta</taxon>
        <taxon>Spermatophyta</taxon>
        <taxon>Magnoliopsida</taxon>
        <taxon>Liliopsida</taxon>
        <taxon>Poales</taxon>
        <taxon>Poaceae</taxon>
        <taxon>BOP clade</taxon>
        <taxon>Oryzoideae</taxon>
        <taxon>Oryzeae</taxon>
        <taxon>Oryzinae</taxon>
        <taxon>Oryza</taxon>
        <taxon>Oryza sativa</taxon>
    </lineage>
</organism>
<evidence type="ECO:0000256" key="1">
    <source>
        <dbReference type="SAM" id="MobiDB-lite"/>
    </source>
</evidence>
<gene>
    <name evidence="2" type="primary">OSJNBa0004B13.10</name>
    <name evidence="3" type="ORF">P0581F09.20</name>
</gene>
<feature type="region of interest" description="Disordered" evidence="1">
    <location>
        <begin position="90"/>
        <end position="114"/>
    </location>
</feature>
<accession>Q7F2D2</accession>
<sequence>MGFSTTSCSLRAYMTLVGAGAGGHTARAVAGRTGRHIAWGAIDSTVLRRRALRLPAEANARARCGRHHPHRPFSPPVVTSMSKWVKTVAAAPSRASGGTGDGLHKQAEEDGGSGALHNRQSILLVSPLALVLHLPEGLSFAGS</sequence>
<name>Q9ARY8_ORYSJ</name>
<dbReference type="Proteomes" id="UP000817658">
    <property type="component" value="Chromosome 1"/>
</dbReference>
<dbReference type="AlphaFoldDB" id="Q9ARY8"/>
<dbReference type="EMBL" id="AP003018">
    <property type="protein sequence ID" value="BAB39956.1"/>
    <property type="molecule type" value="Genomic_DNA"/>
</dbReference>
<accession>Q9ARY8</accession>
<evidence type="ECO:0000313" key="3">
    <source>
        <dbReference type="EMBL" id="BAB64216.1"/>
    </source>
</evidence>
<protein>
    <submittedName>
        <fullName evidence="2">OSJNBa0004B13.10 protein</fullName>
    </submittedName>
</protein>
<reference evidence="3" key="2">
    <citation type="journal article" date="2002" name="Nature">
        <title>The genome sequence and structure of rice chromosome 1.</title>
        <authorList>
            <person name="Sasaki T."/>
            <person name="Matsumoto T."/>
            <person name="Yamamoto K."/>
            <person name="Sakata K."/>
            <person name="Baba T."/>
            <person name="Katayose Y."/>
            <person name="Wu J."/>
            <person name="Niimura Y."/>
            <person name="Cheng Z."/>
            <person name="Nagamura Y."/>
            <person name="Antonio B.A."/>
            <person name="Kanamori H."/>
            <person name="Hosokawa S."/>
            <person name="Masukawa M."/>
            <person name="Arikawa K."/>
            <person name="Chiden Y."/>
            <person name="Hayashi M."/>
            <person name="Okamoto M."/>
            <person name="Ando T."/>
            <person name="Aoki H."/>
            <person name="Arita K."/>
            <person name="Hamada M."/>
            <person name="Harada C."/>
            <person name="Hijishita S."/>
            <person name="Honda M."/>
            <person name="Ichikawa Y."/>
            <person name="Idonuma A."/>
            <person name="Iijima M."/>
            <person name="Ikeda M."/>
            <person name="Ikeno M."/>
            <person name="Itoh S."/>
            <person name="Itoh T."/>
            <person name="Itoh Y."/>
            <person name="Itoh Y."/>
            <person name="Iwabuchi A."/>
            <person name="Kamiya K."/>
            <person name="Karasawa W."/>
            <person name="Katagiri S."/>
            <person name="Kikuta A."/>
            <person name="Kobayashi N."/>
            <person name="Kono I."/>
            <person name="Machita K."/>
            <person name="Maehara T."/>
            <person name="Mizuno H."/>
            <person name="Mizubayashi T."/>
            <person name="Mukai Y."/>
            <person name="Nagasaki H."/>
            <person name="Nakashima M."/>
            <person name="Nakama Y."/>
            <person name="Nakamichi Y."/>
            <person name="Nakamura M."/>
            <person name="Namiki N."/>
            <person name="Negishi M."/>
            <person name="Ohta I."/>
            <person name="Ono N."/>
            <person name="Saji S."/>
            <person name="Sakai K."/>
            <person name="Shibata M."/>
            <person name="Shimokawa T."/>
            <person name="Shomura A."/>
            <person name="Song J."/>
            <person name="Takazaki Y."/>
            <person name="Terasawa K."/>
            <person name="Tsuji K."/>
            <person name="Waki K."/>
            <person name="Yamagata H."/>
            <person name="Yamane H."/>
            <person name="Yoshiki S."/>
            <person name="Yoshihara R."/>
            <person name="Yukawa K."/>
            <person name="Zhong H."/>
            <person name="Iwama H."/>
            <person name="Endo T."/>
            <person name="Ito H."/>
            <person name="Hahn J.H."/>
            <person name="Kim H.I."/>
            <person name="Eun M.Y."/>
            <person name="Yano M."/>
            <person name="Jiang J."/>
            <person name="Gojobori T."/>
        </authorList>
    </citation>
    <scope>NUCLEOTIDE SEQUENCE</scope>
</reference>